<dbReference type="InterPro" id="IPR050509">
    <property type="entry name" value="CoA-transferase_III"/>
</dbReference>
<keyword evidence="4" id="KW-1185">Reference proteome</keyword>
<sequence length="385" mass="42387">MSLPLSNIRVFEMAGLAPAPFAGMILSDFGAQVIRIDKFKGFNTDVLSRNKRSIAMDLKNPEAIQTLIKLLTHADVILDPFRPGVMEKLGLGPDVLLKVNPRLIYARLSGFGQQGPGSKAAGHDINYLAISGALSMMGRQGEKPFFPLNILADFAGGGLMCVMGILMAIIERSVSNKGQVIDANLTAGTSYLTTFPYIMQQFGLLWGNERGTNMLDGGAHFYEVYKTKDDQYMAVGAIEPQFYSVLVEKLNLDVTSLPDQLDRESWPSLKIIFQEIFLEKTQEEWTLIFDGSDACVTPVLSFTDPIPNSAPTNNEEQWPRTASMPQPAPFLSRTPAKKAEMLEEPFMEVGKHTIEILVEFGLGFAEIQSLLKSRAIVDASITSKL</sequence>
<reference evidence="3" key="1">
    <citation type="submission" date="2020-12" db="EMBL/GenBank/DDBJ databases">
        <title>Metabolic potential, ecology and presence of endohyphal bacteria is reflected in genomic diversity of Mucoromycotina.</title>
        <authorList>
            <person name="Muszewska A."/>
            <person name="Okrasinska A."/>
            <person name="Steczkiewicz K."/>
            <person name="Drgas O."/>
            <person name="Orlowska M."/>
            <person name="Perlinska-Lenart U."/>
            <person name="Aleksandrzak-Piekarczyk T."/>
            <person name="Szatraj K."/>
            <person name="Zielenkiewicz U."/>
            <person name="Pilsyk S."/>
            <person name="Malc E."/>
            <person name="Mieczkowski P."/>
            <person name="Kruszewska J.S."/>
            <person name="Biernat P."/>
            <person name="Pawlowska J."/>
        </authorList>
    </citation>
    <scope>NUCLEOTIDE SEQUENCE</scope>
    <source>
        <strain evidence="3">WA0000017839</strain>
    </source>
</reference>
<organism evidence="3 4">
    <name type="scientific">Mucor saturninus</name>
    <dbReference type="NCBI Taxonomy" id="64648"/>
    <lineage>
        <taxon>Eukaryota</taxon>
        <taxon>Fungi</taxon>
        <taxon>Fungi incertae sedis</taxon>
        <taxon>Mucoromycota</taxon>
        <taxon>Mucoromycotina</taxon>
        <taxon>Mucoromycetes</taxon>
        <taxon>Mucorales</taxon>
        <taxon>Mucorineae</taxon>
        <taxon>Mucoraceae</taxon>
        <taxon>Mucor</taxon>
    </lineage>
</organism>
<dbReference type="InterPro" id="IPR023606">
    <property type="entry name" value="CoA-Trfase_III_dom_1_sf"/>
</dbReference>
<dbReference type="InterPro" id="IPR003673">
    <property type="entry name" value="CoA-Trfase_fam_III"/>
</dbReference>
<evidence type="ECO:0000313" key="4">
    <source>
        <dbReference type="Proteomes" id="UP000603453"/>
    </source>
</evidence>
<dbReference type="AlphaFoldDB" id="A0A8H7UWU3"/>
<evidence type="ECO:0008006" key="5">
    <source>
        <dbReference type="Google" id="ProtNLM"/>
    </source>
</evidence>
<dbReference type="PANTHER" id="PTHR48228">
    <property type="entry name" value="SUCCINYL-COA--D-CITRAMALATE COA-TRANSFERASE"/>
    <property type="match status" value="1"/>
</dbReference>
<dbReference type="InterPro" id="IPR044855">
    <property type="entry name" value="CoA-Trfase_III_dom3_sf"/>
</dbReference>
<dbReference type="Proteomes" id="UP000603453">
    <property type="component" value="Unassembled WGS sequence"/>
</dbReference>
<dbReference type="Pfam" id="PF02515">
    <property type="entry name" value="CoA_transf_3"/>
    <property type="match status" value="1"/>
</dbReference>
<evidence type="ECO:0000256" key="1">
    <source>
        <dbReference type="ARBA" id="ARBA00008383"/>
    </source>
</evidence>
<dbReference type="Gene3D" id="3.30.1540.10">
    <property type="entry name" value="formyl-coa transferase, domain 3"/>
    <property type="match status" value="1"/>
</dbReference>
<evidence type="ECO:0000256" key="2">
    <source>
        <dbReference type="SAM" id="MobiDB-lite"/>
    </source>
</evidence>
<feature type="region of interest" description="Disordered" evidence="2">
    <location>
        <begin position="306"/>
        <end position="329"/>
    </location>
</feature>
<proteinExistence type="inferred from homology"/>
<dbReference type="OrthoDB" id="16747at2759"/>
<gene>
    <name evidence="3" type="ORF">INT47_006934</name>
</gene>
<dbReference type="EMBL" id="JAEPRD010000136">
    <property type="protein sequence ID" value="KAG2196987.1"/>
    <property type="molecule type" value="Genomic_DNA"/>
</dbReference>
<comment type="similarity">
    <text evidence="1">Belongs to the CoA-transferase III family.</text>
</comment>
<accession>A0A8H7UWU3</accession>
<dbReference type="GO" id="GO:0003824">
    <property type="term" value="F:catalytic activity"/>
    <property type="evidence" value="ECO:0007669"/>
    <property type="project" value="InterPro"/>
</dbReference>
<protein>
    <recommendedName>
        <fullName evidence="5">Alpha-methylacyl-CoA racemase</fullName>
    </recommendedName>
</protein>
<dbReference type="PANTHER" id="PTHR48228:SF5">
    <property type="entry name" value="ALPHA-METHYLACYL-COA RACEMASE"/>
    <property type="match status" value="1"/>
</dbReference>
<name>A0A8H7UWU3_9FUNG</name>
<evidence type="ECO:0000313" key="3">
    <source>
        <dbReference type="EMBL" id="KAG2196987.1"/>
    </source>
</evidence>
<dbReference type="SUPFAM" id="SSF89796">
    <property type="entry name" value="CoA-transferase family III (CaiB/BaiF)"/>
    <property type="match status" value="1"/>
</dbReference>
<comment type="caution">
    <text evidence="3">The sequence shown here is derived from an EMBL/GenBank/DDBJ whole genome shotgun (WGS) entry which is preliminary data.</text>
</comment>
<dbReference type="Gene3D" id="3.40.50.10540">
    <property type="entry name" value="Crotonobetainyl-coa:carnitine coa-transferase, domain 1"/>
    <property type="match status" value="1"/>
</dbReference>